<organism evidence="1 2">
    <name type="scientific">Arachis hypogaea</name>
    <name type="common">Peanut</name>
    <dbReference type="NCBI Taxonomy" id="3818"/>
    <lineage>
        <taxon>Eukaryota</taxon>
        <taxon>Viridiplantae</taxon>
        <taxon>Streptophyta</taxon>
        <taxon>Embryophyta</taxon>
        <taxon>Tracheophyta</taxon>
        <taxon>Spermatophyta</taxon>
        <taxon>Magnoliopsida</taxon>
        <taxon>eudicotyledons</taxon>
        <taxon>Gunneridae</taxon>
        <taxon>Pentapetalae</taxon>
        <taxon>rosids</taxon>
        <taxon>fabids</taxon>
        <taxon>Fabales</taxon>
        <taxon>Fabaceae</taxon>
        <taxon>Papilionoideae</taxon>
        <taxon>50 kb inversion clade</taxon>
        <taxon>dalbergioids sensu lato</taxon>
        <taxon>Dalbergieae</taxon>
        <taxon>Pterocarpus clade</taxon>
        <taxon>Arachis</taxon>
    </lineage>
</organism>
<protein>
    <submittedName>
        <fullName evidence="1">Uncharacterized protein</fullName>
    </submittedName>
</protein>
<name>A0A445ED51_ARAHY</name>
<evidence type="ECO:0000313" key="1">
    <source>
        <dbReference type="EMBL" id="RYR73432.1"/>
    </source>
</evidence>
<dbReference type="EMBL" id="SDMP01000002">
    <property type="protein sequence ID" value="RYR73432.1"/>
    <property type="molecule type" value="Genomic_DNA"/>
</dbReference>
<dbReference type="AlphaFoldDB" id="A0A445ED51"/>
<evidence type="ECO:0000313" key="2">
    <source>
        <dbReference type="Proteomes" id="UP000289738"/>
    </source>
</evidence>
<gene>
    <name evidence="1" type="ORF">Ahy_A02g007776</name>
</gene>
<dbReference type="PANTHER" id="PTHR47718:SF17">
    <property type="entry name" value="PROTEIN FAR1-RELATED SEQUENCE 5-LIKE"/>
    <property type="match status" value="1"/>
</dbReference>
<keyword evidence="2" id="KW-1185">Reference proteome</keyword>
<comment type="caution">
    <text evidence="1">The sequence shown here is derived from an EMBL/GenBank/DDBJ whole genome shotgun (WGS) entry which is preliminary data.</text>
</comment>
<reference evidence="1 2" key="1">
    <citation type="submission" date="2019-01" db="EMBL/GenBank/DDBJ databases">
        <title>Sequencing of cultivated peanut Arachis hypogaea provides insights into genome evolution and oil improvement.</title>
        <authorList>
            <person name="Chen X."/>
        </authorList>
    </citation>
    <scope>NUCLEOTIDE SEQUENCE [LARGE SCALE GENOMIC DNA]</scope>
    <source>
        <strain evidence="2">cv. Fuhuasheng</strain>
        <tissue evidence="1">Leaves</tissue>
    </source>
</reference>
<proteinExistence type="predicted"/>
<dbReference type="PANTHER" id="PTHR47718">
    <property type="entry name" value="OS01G0519700 PROTEIN"/>
    <property type="match status" value="1"/>
</dbReference>
<accession>A0A445ED51</accession>
<dbReference type="Proteomes" id="UP000289738">
    <property type="component" value="Chromosome A02"/>
</dbReference>
<sequence length="161" mass="18944">MDVKFVLETRTCHIFYFSNEHNHDLLDTQFSAMLPIHRKMSEADIMQMMNMLKFWISTSQIFSLLASQVGRYEFVGYGLRDMYNEIAQERCQVLGDATRVLKKLEDIRLKDLQLYFKVCHDSRGLLCNLLWSDGISQLDYQLFEVVIAFNATYKKKSIVVH</sequence>